<dbReference type="PANTHER" id="PTHR23308">
    <property type="entry name" value="NUCLEAR INHIBITOR OF PROTEIN PHOSPHATASE-1"/>
    <property type="match status" value="1"/>
</dbReference>
<dbReference type="EMBL" id="WINI01000007">
    <property type="protein sequence ID" value="MQR01918.1"/>
    <property type="molecule type" value="Genomic_DNA"/>
</dbReference>
<feature type="domain" description="FHA" evidence="1">
    <location>
        <begin position="23"/>
        <end position="72"/>
    </location>
</feature>
<sequence>MAKIILSKGGNFIQEMEITKERTTIGRRPHNDLVIDNLGISSEHAVIITIYNDSFLEDLNSTNGTQVNGHPITKHFLQHNDVIQLAKHKLLYLSEEDDQSQFPESFVTLPPKPEIPAIPAAITVLDGPNIGKKMLLVKEKTTIGRTGVQVACIVRRTQGYALAHIEGIAYPRINGVLVSAGKQVLKNEDVIDIAGTMMRFSLLEA</sequence>
<evidence type="ECO:0000313" key="2">
    <source>
        <dbReference type="EMBL" id="MQR01918.1"/>
    </source>
</evidence>
<dbReference type="OrthoDB" id="151099at2"/>
<name>A0A843YWP8_9BURK</name>
<dbReference type="InterPro" id="IPR050923">
    <property type="entry name" value="Cell_Proc_Reg/RNA_Proc"/>
</dbReference>
<dbReference type="InterPro" id="IPR000253">
    <property type="entry name" value="FHA_dom"/>
</dbReference>
<accession>A0A843YWP8</accession>
<keyword evidence="3" id="KW-1185">Reference proteome</keyword>
<gene>
    <name evidence="2" type="ORF">GEV47_14665</name>
</gene>
<dbReference type="InterPro" id="IPR008984">
    <property type="entry name" value="SMAD_FHA_dom_sf"/>
</dbReference>
<dbReference type="AlphaFoldDB" id="A0A843YWP8"/>
<dbReference type="Gene3D" id="2.60.200.20">
    <property type="match status" value="1"/>
</dbReference>
<dbReference type="CDD" id="cd00060">
    <property type="entry name" value="FHA"/>
    <property type="match status" value="1"/>
</dbReference>
<dbReference type="RefSeq" id="WP_153235677.1">
    <property type="nucleotide sequence ID" value="NZ_WINI01000007.1"/>
</dbReference>
<evidence type="ECO:0000259" key="1">
    <source>
        <dbReference type="PROSITE" id="PS50006"/>
    </source>
</evidence>
<dbReference type="Pfam" id="PF00498">
    <property type="entry name" value="FHA"/>
    <property type="match status" value="1"/>
</dbReference>
<reference evidence="2 3" key="1">
    <citation type="submission" date="2019-10" db="EMBL/GenBank/DDBJ databases">
        <title>Glaciimonas soli sp. nov., a psychrophilic bacterium isolated from the forest soil of a high elevation mountain in Taiwan.</title>
        <authorList>
            <person name="Wang L.-T."/>
            <person name="Shieh W.Y."/>
        </authorList>
    </citation>
    <scope>NUCLEOTIDE SEQUENCE [LARGE SCALE GENOMIC DNA]</scope>
    <source>
        <strain evidence="2 3">GS1</strain>
    </source>
</reference>
<dbReference type="SMART" id="SM00240">
    <property type="entry name" value="FHA"/>
    <property type="match status" value="1"/>
</dbReference>
<dbReference type="SUPFAM" id="SSF49879">
    <property type="entry name" value="SMAD/FHA domain"/>
    <property type="match status" value="2"/>
</dbReference>
<dbReference type="Proteomes" id="UP000451565">
    <property type="component" value="Unassembled WGS sequence"/>
</dbReference>
<proteinExistence type="predicted"/>
<evidence type="ECO:0000313" key="3">
    <source>
        <dbReference type="Proteomes" id="UP000451565"/>
    </source>
</evidence>
<comment type="caution">
    <text evidence="2">The sequence shown here is derived from an EMBL/GenBank/DDBJ whole genome shotgun (WGS) entry which is preliminary data.</text>
</comment>
<protein>
    <submittedName>
        <fullName evidence="2">FHA domain-containing protein</fullName>
    </submittedName>
</protein>
<organism evidence="2 3">
    <name type="scientific">Glaciimonas soli</name>
    <dbReference type="NCBI Taxonomy" id="2590999"/>
    <lineage>
        <taxon>Bacteria</taxon>
        <taxon>Pseudomonadati</taxon>
        <taxon>Pseudomonadota</taxon>
        <taxon>Betaproteobacteria</taxon>
        <taxon>Burkholderiales</taxon>
        <taxon>Oxalobacteraceae</taxon>
        <taxon>Glaciimonas</taxon>
    </lineage>
</organism>
<dbReference type="PROSITE" id="PS50006">
    <property type="entry name" value="FHA_DOMAIN"/>
    <property type="match status" value="1"/>
</dbReference>